<feature type="transmembrane region" description="Helical" evidence="1">
    <location>
        <begin position="345"/>
        <end position="361"/>
    </location>
</feature>
<sequence>MKRVEKTVWWKGIFWSINLLFLTILLGFSGVASATTMNAENLDHLAAGETIEGPGFFAGNVVKIDGNVEGTTFVSGQDVRINGNINGDLFVAAQSITINGTVTGNIYGAGQALIFDGQSESDVFFAGQNISIGQDASVGRDLFAAGATILQEGMVQRNLFGGGAEIVLSGQIGGDANLQTDSLKIQDGANIAGDLSYKGENEANIGTGATIAGDTDWEFYETMDRGTTAVRETRRPFMKFVWFLWSLASALLIWFLIRIWRPAFWQNTVRPLAEQPLKTLGVGLLTLLVVPPMIILAMVTVIGIPIALILGVVYPIALYLSRIIVAVFIGQWLAKRFKWPELHKGIWLVLLGLIILGLLQMPPFIGFLSSLLIVMAGLGSLVMAHHRASPETASEQTELDL</sequence>
<keyword evidence="1" id="KW-0472">Membrane</keyword>
<proteinExistence type="predicted"/>
<dbReference type="AlphaFoldDB" id="A0A2T5IBA7"/>
<keyword evidence="1" id="KW-0812">Transmembrane</keyword>
<name>A0A2T5IBA7_9LACT</name>
<reference evidence="3 4" key="1">
    <citation type="submission" date="2018-04" db="EMBL/GenBank/DDBJ databases">
        <title>Genomic Encyclopedia of Archaeal and Bacterial Type Strains, Phase II (KMG-II): from individual species to whole genera.</title>
        <authorList>
            <person name="Goeker M."/>
        </authorList>
    </citation>
    <scope>NUCLEOTIDE SEQUENCE [LARGE SCALE GENOMIC DNA]</scope>
    <source>
        <strain evidence="3 4">DSM 18806</strain>
    </source>
</reference>
<evidence type="ECO:0000313" key="4">
    <source>
        <dbReference type="Proteomes" id="UP000244161"/>
    </source>
</evidence>
<dbReference type="OrthoDB" id="2155342at2"/>
<evidence type="ECO:0000313" key="3">
    <source>
        <dbReference type="EMBL" id="PTQ81112.1"/>
    </source>
</evidence>
<dbReference type="Proteomes" id="UP000244161">
    <property type="component" value="Unassembled WGS sequence"/>
</dbReference>
<feature type="domain" description="DUF8173" evidence="2">
    <location>
        <begin position="241"/>
        <end position="386"/>
    </location>
</feature>
<dbReference type="RefSeq" id="WP_108033659.1">
    <property type="nucleotide sequence ID" value="NZ_QAOM01000024.1"/>
</dbReference>
<dbReference type="Pfam" id="PF26514">
    <property type="entry name" value="DUF8173"/>
    <property type="match status" value="1"/>
</dbReference>
<dbReference type="InterPro" id="IPR058486">
    <property type="entry name" value="DUF8173"/>
</dbReference>
<protein>
    <submittedName>
        <fullName evidence="3">Cytoskeletal protein CcmA (Bactofilin family)</fullName>
    </submittedName>
</protein>
<feature type="transmembrane region" description="Helical" evidence="1">
    <location>
        <begin position="280"/>
        <end position="310"/>
    </location>
</feature>
<dbReference type="EMBL" id="QAOM01000024">
    <property type="protein sequence ID" value="PTQ81112.1"/>
    <property type="molecule type" value="Genomic_DNA"/>
</dbReference>
<keyword evidence="1" id="KW-1133">Transmembrane helix</keyword>
<feature type="transmembrane region" description="Helical" evidence="1">
    <location>
        <begin position="316"/>
        <end position="333"/>
    </location>
</feature>
<feature type="transmembrane region" description="Helical" evidence="1">
    <location>
        <begin position="240"/>
        <end position="260"/>
    </location>
</feature>
<accession>A0A2T5IBA7</accession>
<evidence type="ECO:0000256" key="1">
    <source>
        <dbReference type="SAM" id="Phobius"/>
    </source>
</evidence>
<evidence type="ECO:0000259" key="2">
    <source>
        <dbReference type="Pfam" id="PF26514"/>
    </source>
</evidence>
<comment type="caution">
    <text evidence="3">The sequence shown here is derived from an EMBL/GenBank/DDBJ whole genome shotgun (WGS) entry which is preliminary data.</text>
</comment>
<organism evidence="3 4">
    <name type="scientific">Trichococcus patagoniensis</name>
    <dbReference type="NCBI Taxonomy" id="382641"/>
    <lineage>
        <taxon>Bacteria</taxon>
        <taxon>Bacillati</taxon>
        <taxon>Bacillota</taxon>
        <taxon>Bacilli</taxon>
        <taxon>Lactobacillales</taxon>
        <taxon>Carnobacteriaceae</taxon>
        <taxon>Trichococcus</taxon>
    </lineage>
</organism>
<keyword evidence="4" id="KW-1185">Reference proteome</keyword>
<gene>
    <name evidence="3" type="ORF">C8U37_12426</name>
</gene>